<keyword evidence="3" id="KW-1015">Disulfide bond</keyword>
<dbReference type="RefSeq" id="WP_108976394.1">
    <property type="nucleotide sequence ID" value="NZ_BFBB01000005.1"/>
</dbReference>
<evidence type="ECO:0000256" key="2">
    <source>
        <dbReference type="PIRSR" id="PIRSR603782-1"/>
    </source>
</evidence>
<gene>
    <name evidence="4" type="ORF">LPTSP4_19920</name>
</gene>
<proteinExistence type="inferred from homology"/>
<dbReference type="PANTHER" id="PTHR12151">
    <property type="entry name" value="ELECTRON TRANSPORT PROTIN SCO1/SENC FAMILY MEMBER"/>
    <property type="match status" value="1"/>
</dbReference>
<keyword evidence="2" id="KW-0186">Copper</keyword>
<feature type="disulfide bond" description="Redox-active" evidence="3">
    <location>
        <begin position="98"/>
        <end position="102"/>
    </location>
</feature>
<protein>
    <submittedName>
        <fullName evidence="4">SCO1/SenC</fullName>
    </submittedName>
</protein>
<dbReference type="Proteomes" id="UP000245133">
    <property type="component" value="Unassembled WGS sequence"/>
</dbReference>
<dbReference type="GO" id="GO:0046872">
    <property type="term" value="F:metal ion binding"/>
    <property type="evidence" value="ECO:0007669"/>
    <property type="project" value="UniProtKB-KW"/>
</dbReference>
<organism evidence="4 5">
    <name type="scientific">Leptospira ryugenii</name>
    <dbReference type="NCBI Taxonomy" id="1917863"/>
    <lineage>
        <taxon>Bacteria</taxon>
        <taxon>Pseudomonadati</taxon>
        <taxon>Spirochaetota</taxon>
        <taxon>Spirochaetia</taxon>
        <taxon>Leptospirales</taxon>
        <taxon>Leptospiraceae</taxon>
        <taxon>Leptospira</taxon>
    </lineage>
</organism>
<keyword evidence="2" id="KW-0479">Metal-binding</keyword>
<dbReference type="AlphaFoldDB" id="A0A2P2E0Q2"/>
<comment type="caution">
    <text evidence="4">The sequence shown here is derived from an EMBL/GenBank/DDBJ whole genome shotgun (WGS) entry which is preliminary data.</text>
</comment>
<dbReference type="OrthoDB" id="339426at2"/>
<dbReference type="CDD" id="cd02968">
    <property type="entry name" value="SCO"/>
    <property type="match status" value="1"/>
</dbReference>
<dbReference type="PROSITE" id="PS51257">
    <property type="entry name" value="PROKAR_LIPOPROTEIN"/>
    <property type="match status" value="1"/>
</dbReference>
<dbReference type="Gene3D" id="3.40.30.10">
    <property type="entry name" value="Glutaredoxin"/>
    <property type="match status" value="1"/>
</dbReference>
<feature type="binding site" evidence="2">
    <location>
        <position position="98"/>
    </location>
    <ligand>
        <name>Cu cation</name>
        <dbReference type="ChEBI" id="CHEBI:23378"/>
    </ligand>
</feature>
<feature type="binding site" evidence="2">
    <location>
        <position position="102"/>
    </location>
    <ligand>
        <name>Cu cation</name>
        <dbReference type="ChEBI" id="CHEBI:23378"/>
    </ligand>
</feature>
<dbReference type="EMBL" id="BFBB01000005">
    <property type="protein sequence ID" value="GBF50467.1"/>
    <property type="molecule type" value="Genomic_DNA"/>
</dbReference>
<accession>A0A2P2E0Q2</accession>
<dbReference type="InterPro" id="IPR036249">
    <property type="entry name" value="Thioredoxin-like_sf"/>
</dbReference>
<dbReference type="SUPFAM" id="SSF52833">
    <property type="entry name" value="Thioredoxin-like"/>
    <property type="match status" value="1"/>
</dbReference>
<name>A0A2P2E0Q2_9LEPT</name>
<evidence type="ECO:0000256" key="1">
    <source>
        <dbReference type="ARBA" id="ARBA00010996"/>
    </source>
</evidence>
<comment type="similarity">
    <text evidence="1">Belongs to the SCO1/2 family.</text>
</comment>
<sequence>MKQINLLFLISLCSLILGCKDKKPNIDPNLTFVSKQIPGILPYFKGALLDPYWSEDRDLPSDLKRILNLSLVSEQNKTFDLDEYPNHYKIIVFFYAKCTGVCPMITSNLIRFLPKLKNQKKLIVLSVSINPEEDTVEELKKYRSRYKIEQSNWIFLTGDREQIHSLARDQFSADVKFIKGKYDWKDFVHTENVFLLDTQNYLRGVYRAKGTGDLERLVAEYELLAGK</sequence>
<dbReference type="PANTHER" id="PTHR12151:SF25">
    <property type="entry name" value="LINALOOL DEHYDRATASE_ISOMERASE DOMAIN-CONTAINING PROTEIN"/>
    <property type="match status" value="1"/>
</dbReference>
<reference evidence="4 5" key="1">
    <citation type="submission" date="2018-02" db="EMBL/GenBank/DDBJ databases">
        <title>Novel Leptospira species isolated from soil and water in Japan.</title>
        <authorList>
            <person name="Nakao R."/>
            <person name="Masuzawa T."/>
        </authorList>
    </citation>
    <scope>NUCLEOTIDE SEQUENCE [LARGE SCALE GENOMIC DNA]</scope>
    <source>
        <strain evidence="4 5">YH101</strain>
    </source>
</reference>
<feature type="binding site" evidence="2">
    <location>
        <position position="189"/>
    </location>
    <ligand>
        <name>Cu cation</name>
        <dbReference type="ChEBI" id="CHEBI:23378"/>
    </ligand>
</feature>
<evidence type="ECO:0000313" key="4">
    <source>
        <dbReference type="EMBL" id="GBF50467.1"/>
    </source>
</evidence>
<evidence type="ECO:0000256" key="3">
    <source>
        <dbReference type="PIRSR" id="PIRSR603782-2"/>
    </source>
</evidence>
<keyword evidence="5" id="KW-1185">Reference proteome</keyword>
<evidence type="ECO:0000313" key="5">
    <source>
        <dbReference type="Proteomes" id="UP000245133"/>
    </source>
</evidence>
<dbReference type="Pfam" id="PF02630">
    <property type="entry name" value="SCO1-SenC"/>
    <property type="match status" value="1"/>
</dbReference>
<dbReference type="InterPro" id="IPR003782">
    <property type="entry name" value="SCO1/SenC"/>
</dbReference>